<reference evidence="1 2" key="1">
    <citation type="submission" date="2018-05" db="EMBL/GenBank/DDBJ databases">
        <title>A metagenomic window into the 2 km-deep terrestrial subsurface aquifer revealed taxonomically and functionally diverse microbial community comprising novel uncultured bacterial lineages.</title>
        <authorList>
            <person name="Kadnikov V.V."/>
            <person name="Mardanov A.V."/>
            <person name="Beletsky A.V."/>
            <person name="Banks D."/>
            <person name="Pimenov N.V."/>
            <person name="Frank Y.A."/>
            <person name="Karnachuk O.V."/>
            <person name="Ravin N.V."/>
        </authorList>
    </citation>
    <scope>NUCLEOTIDE SEQUENCE [LARGE SCALE GENOMIC DNA]</scope>
    <source>
        <strain evidence="1">BY5</strain>
    </source>
</reference>
<sequence length="488" mass="53507">MNMRRWNGWLLAILGITITLALGCEKGALGVKGSLVTGRLVDADSPAVPVVGARVTIYSQQPPTGLAELAVGQFFTTVTNAEGRFVFEGVGPDKMILEATAMGYEDFRYPSASAPIQNFYVENNSHQDLGVLQMRKIANPLNRTTIMVKGQILDGKSKDELPATATLSIYFDGQKFQDRDITYAEFKAGLTIPAKNGDYELTILTPNYAPYKNTDDPANPVNGRVDNVLNIVLTPITYDVRVLFTNKPYYINNRVVELGTNGQFNTGNKDKCQVMILSKYLVNGEKKVLASATAVDLDPYEPQVVLSGISLPAEVRVFLSGYKVITTDIPFLPNTQGVIKVEMNMMSTLFTNAIIRRPAAFSMMVDANANASPPLTLRIDDRVQVRVRGMPGTDPVTQQAVVTDVEWGPAPLWTMDAIDDPMGGDETPEYRSLPCGYILPFEITAWLATTNVVNTNFFFVEPVREGEAVATFTANLLLSNKALVLPRN</sequence>
<organism evidence="1 2">
    <name type="scientific">Candidatus Ozemobacter sibiricus</name>
    <dbReference type="NCBI Taxonomy" id="2268124"/>
    <lineage>
        <taxon>Bacteria</taxon>
        <taxon>Candidatus Ozemobacteria</taxon>
        <taxon>Candidatus Ozemobacterales</taxon>
        <taxon>Candidatus Ozemobacteraceae</taxon>
        <taxon>Candidatus Ozemobacter</taxon>
    </lineage>
</organism>
<dbReference type="EMBL" id="QOQW01000009">
    <property type="protein sequence ID" value="RCK79995.1"/>
    <property type="molecule type" value="Genomic_DNA"/>
</dbReference>
<comment type="caution">
    <text evidence="1">The sequence shown here is derived from an EMBL/GenBank/DDBJ whole genome shotgun (WGS) entry which is preliminary data.</text>
</comment>
<dbReference type="InterPro" id="IPR008969">
    <property type="entry name" value="CarboxyPept-like_regulatory"/>
</dbReference>
<dbReference type="Proteomes" id="UP000252355">
    <property type="component" value="Unassembled WGS sequence"/>
</dbReference>
<evidence type="ECO:0000313" key="2">
    <source>
        <dbReference type="Proteomes" id="UP000252355"/>
    </source>
</evidence>
<evidence type="ECO:0008006" key="3">
    <source>
        <dbReference type="Google" id="ProtNLM"/>
    </source>
</evidence>
<dbReference type="PROSITE" id="PS51257">
    <property type="entry name" value="PROKAR_LIPOPROTEIN"/>
    <property type="match status" value="1"/>
</dbReference>
<evidence type="ECO:0000313" key="1">
    <source>
        <dbReference type="EMBL" id="RCK79995.1"/>
    </source>
</evidence>
<protein>
    <recommendedName>
        <fullName evidence="3">Carboxypeptidase regulatory-like domain-containing protein</fullName>
    </recommendedName>
</protein>
<proteinExistence type="predicted"/>
<accession>A0A367ZPC8</accession>
<gene>
    <name evidence="1" type="ORF">OZSIB_3864</name>
</gene>
<name>A0A367ZPC8_9BACT</name>
<dbReference type="SUPFAM" id="SSF49464">
    <property type="entry name" value="Carboxypeptidase regulatory domain-like"/>
    <property type="match status" value="1"/>
</dbReference>
<dbReference type="AlphaFoldDB" id="A0A367ZPC8"/>